<dbReference type="Proteomes" id="UP000237846">
    <property type="component" value="Unassembled WGS sequence"/>
</dbReference>
<dbReference type="OrthoDB" id="3364225at2"/>
<dbReference type="EMBL" id="PVZC01000008">
    <property type="protein sequence ID" value="PRX96374.1"/>
    <property type="molecule type" value="Genomic_DNA"/>
</dbReference>
<organism evidence="2 3">
    <name type="scientific">Allonocardiopsis opalescens</name>
    <dbReference type="NCBI Taxonomy" id="1144618"/>
    <lineage>
        <taxon>Bacteria</taxon>
        <taxon>Bacillati</taxon>
        <taxon>Actinomycetota</taxon>
        <taxon>Actinomycetes</taxon>
        <taxon>Streptosporangiales</taxon>
        <taxon>Allonocardiopsis</taxon>
    </lineage>
</organism>
<name>A0A2T0PXV8_9ACTN</name>
<feature type="transmembrane region" description="Helical" evidence="1">
    <location>
        <begin position="62"/>
        <end position="86"/>
    </location>
</feature>
<evidence type="ECO:0000313" key="3">
    <source>
        <dbReference type="Proteomes" id="UP000237846"/>
    </source>
</evidence>
<accession>A0A2T0PXV8</accession>
<sequence>MSWALAWAIGALALFGVAVCCAVAAGQRVLAAERSRSAARPDEGTGGDAARILRPRGVGRQLWGGALVSGGLGAVLLLGLVSVLLVNSVWPAVRVETPERAAGLVLDDDPRLADQLAAAEEDLRVLGVPNPVAANYRHPVSGQLVAFGGGFGELPDPERVLEDLLYTLAEPFNPAPRFESHGAGPLGGVVTCLDPSRSLERGVGLCGWADRGTIGTILVFGHSPGHSAELLNEMRTDMVTVQR</sequence>
<keyword evidence="3" id="KW-1185">Reference proteome</keyword>
<keyword evidence="1" id="KW-0812">Transmembrane</keyword>
<dbReference type="AlphaFoldDB" id="A0A2T0PXV8"/>
<reference evidence="2 3" key="1">
    <citation type="submission" date="2018-03" db="EMBL/GenBank/DDBJ databases">
        <title>Genomic Encyclopedia of Archaeal and Bacterial Type Strains, Phase II (KMG-II): from individual species to whole genera.</title>
        <authorList>
            <person name="Goeker M."/>
        </authorList>
    </citation>
    <scope>NUCLEOTIDE SEQUENCE [LARGE SCALE GENOMIC DNA]</scope>
    <source>
        <strain evidence="2 3">DSM 45601</strain>
    </source>
</reference>
<keyword evidence="1" id="KW-1133">Transmembrane helix</keyword>
<evidence type="ECO:0000256" key="1">
    <source>
        <dbReference type="SAM" id="Phobius"/>
    </source>
</evidence>
<protein>
    <submittedName>
        <fullName evidence="2">Uncharacterized protein</fullName>
    </submittedName>
</protein>
<comment type="caution">
    <text evidence="2">The sequence shown here is derived from an EMBL/GenBank/DDBJ whole genome shotgun (WGS) entry which is preliminary data.</text>
</comment>
<gene>
    <name evidence="2" type="ORF">CLV72_108383</name>
</gene>
<dbReference type="RefSeq" id="WP_106251293.1">
    <property type="nucleotide sequence ID" value="NZ_PVZC01000008.1"/>
</dbReference>
<proteinExistence type="predicted"/>
<keyword evidence="1" id="KW-0472">Membrane</keyword>
<evidence type="ECO:0000313" key="2">
    <source>
        <dbReference type="EMBL" id="PRX96374.1"/>
    </source>
</evidence>